<reference evidence="18" key="1">
    <citation type="submission" date="2016-02" db="EMBL/GenBank/DDBJ databases">
        <title>Halorhodospira halochloris DSM-1059 complete genome, version 2.</title>
        <authorList>
            <person name="Tsukatani Y."/>
        </authorList>
    </citation>
    <scope>NUCLEOTIDE SEQUENCE</scope>
    <source>
        <strain evidence="18">DSM 1059</strain>
    </source>
</reference>
<dbReference type="Pfam" id="PF08245">
    <property type="entry name" value="Mur_ligase_M"/>
    <property type="match status" value="1"/>
</dbReference>
<keyword evidence="19" id="KW-1185">Reference proteome</keyword>
<dbReference type="SUPFAM" id="SSF53623">
    <property type="entry name" value="MurD-like peptide ligases, catalytic domain"/>
    <property type="match status" value="1"/>
</dbReference>
<dbReference type="Gene3D" id="3.90.190.20">
    <property type="entry name" value="Mur ligase, C-terminal domain"/>
    <property type="match status" value="1"/>
</dbReference>
<evidence type="ECO:0000259" key="15">
    <source>
        <dbReference type="Pfam" id="PF01225"/>
    </source>
</evidence>
<organism evidence="18 19">
    <name type="scientific">Halorhodospira halochloris</name>
    <name type="common">Ectothiorhodospira halochloris</name>
    <dbReference type="NCBI Taxonomy" id="1052"/>
    <lineage>
        <taxon>Bacteria</taxon>
        <taxon>Pseudomonadati</taxon>
        <taxon>Pseudomonadota</taxon>
        <taxon>Gammaproteobacteria</taxon>
        <taxon>Chromatiales</taxon>
        <taxon>Ectothiorhodospiraceae</taxon>
        <taxon>Halorhodospira</taxon>
    </lineage>
</organism>
<keyword evidence="6 14" id="KW-0132">Cell division</keyword>
<evidence type="ECO:0000259" key="17">
    <source>
        <dbReference type="Pfam" id="PF08245"/>
    </source>
</evidence>
<dbReference type="InterPro" id="IPR036615">
    <property type="entry name" value="Mur_ligase_C_dom_sf"/>
</dbReference>
<evidence type="ECO:0000256" key="12">
    <source>
        <dbReference type="ARBA" id="ARBA00023316"/>
    </source>
</evidence>
<feature type="domain" description="Mur ligase N-terminal catalytic" evidence="15">
    <location>
        <begin position="28"/>
        <end position="124"/>
    </location>
</feature>
<dbReference type="InterPro" id="IPR036565">
    <property type="entry name" value="Mur-like_cat_sf"/>
</dbReference>
<dbReference type="KEGG" id="hhk:HH1059_18220"/>
<dbReference type="UniPathway" id="UPA00219"/>
<evidence type="ECO:0000256" key="5">
    <source>
        <dbReference type="ARBA" id="ARBA00022598"/>
    </source>
</evidence>
<keyword evidence="5 14" id="KW-0436">Ligase</keyword>
<dbReference type="InterPro" id="IPR050061">
    <property type="entry name" value="MurCDEF_pg_biosynth"/>
</dbReference>
<dbReference type="GO" id="GO:0005737">
    <property type="term" value="C:cytoplasm"/>
    <property type="evidence" value="ECO:0007669"/>
    <property type="project" value="UniProtKB-SubCell"/>
</dbReference>
<keyword evidence="11 14" id="KW-0131">Cell cycle</keyword>
<dbReference type="EC" id="6.3.2.8" evidence="3 14"/>
<evidence type="ECO:0000256" key="4">
    <source>
        <dbReference type="ARBA" id="ARBA00022490"/>
    </source>
</evidence>
<feature type="binding site" evidence="14">
    <location>
        <begin position="132"/>
        <end position="138"/>
    </location>
    <ligand>
        <name>ATP</name>
        <dbReference type="ChEBI" id="CHEBI:30616"/>
    </ligand>
</feature>
<dbReference type="EMBL" id="AP017372">
    <property type="protein sequence ID" value="BAU58511.1"/>
    <property type="molecule type" value="Genomic_DNA"/>
</dbReference>
<evidence type="ECO:0000256" key="10">
    <source>
        <dbReference type="ARBA" id="ARBA00022984"/>
    </source>
</evidence>
<name>A0A120N018_HALHR</name>
<dbReference type="InterPro" id="IPR013221">
    <property type="entry name" value="Mur_ligase_cen"/>
</dbReference>
<dbReference type="AlphaFoldDB" id="A0A120N018"/>
<dbReference type="Pfam" id="PF02875">
    <property type="entry name" value="Mur_ligase_C"/>
    <property type="match status" value="1"/>
</dbReference>
<protein>
    <recommendedName>
        <fullName evidence="3 14">UDP-N-acetylmuramate--L-alanine ligase</fullName>
        <ecNumber evidence="3 14">6.3.2.8</ecNumber>
    </recommendedName>
    <alternativeName>
        <fullName evidence="14">UDP-N-acetylmuramoyl-L-alanine synthetase</fullName>
    </alternativeName>
</protein>
<comment type="subcellular location">
    <subcellularLocation>
        <location evidence="1 14">Cytoplasm</location>
    </subcellularLocation>
</comment>
<comment type="pathway">
    <text evidence="2 14">Cell wall biogenesis; peptidoglycan biosynthesis.</text>
</comment>
<evidence type="ECO:0000313" key="18">
    <source>
        <dbReference type="EMBL" id="BAU58511.1"/>
    </source>
</evidence>
<keyword evidence="12 14" id="KW-0961">Cell wall biogenesis/degradation</keyword>
<dbReference type="InterPro" id="IPR004101">
    <property type="entry name" value="Mur_ligase_C"/>
</dbReference>
<evidence type="ECO:0000256" key="3">
    <source>
        <dbReference type="ARBA" id="ARBA00012211"/>
    </source>
</evidence>
<dbReference type="Pfam" id="PF01225">
    <property type="entry name" value="Mur_ligase"/>
    <property type="match status" value="1"/>
</dbReference>
<dbReference type="HAMAP" id="MF_00046">
    <property type="entry name" value="MurC"/>
    <property type="match status" value="1"/>
</dbReference>
<keyword evidence="4 14" id="KW-0963">Cytoplasm</keyword>
<keyword evidence="8 14" id="KW-0067">ATP-binding</keyword>
<dbReference type="RefSeq" id="WP_096409864.1">
    <property type="nucleotide sequence ID" value="NZ_AP017372.2"/>
</dbReference>
<dbReference type="NCBIfam" id="TIGR01082">
    <property type="entry name" value="murC"/>
    <property type="match status" value="1"/>
</dbReference>
<dbReference type="GO" id="GO:0008763">
    <property type="term" value="F:UDP-N-acetylmuramate-L-alanine ligase activity"/>
    <property type="evidence" value="ECO:0007669"/>
    <property type="project" value="UniProtKB-UniRule"/>
</dbReference>
<proteinExistence type="inferred from homology"/>
<evidence type="ECO:0000256" key="9">
    <source>
        <dbReference type="ARBA" id="ARBA00022960"/>
    </source>
</evidence>
<evidence type="ECO:0000256" key="6">
    <source>
        <dbReference type="ARBA" id="ARBA00022618"/>
    </source>
</evidence>
<dbReference type="Gene3D" id="3.40.1190.10">
    <property type="entry name" value="Mur-like, catalytic domain"/>
    <property type="match status" value="1"/>
</dbReference>
<comment type="function">
    <text evidence="14">Cell wall formation.</text>
</comment>
<dbReference type="SUPFAM" id="SSF51984">
    <property type="entry name" value="MurCD N-terminal domain"/>
    <property type="match status" value="1"/>
</dbReference>
<accession>A0A120N018</accession>
<dbReference type="GO" id="GO:0008360">
    <property type="term" value="P:regulation of cell shape"/>
    <property type="evidence" value="ECO:0007669"/>
    <property type="project" value="UniProtKB-KW"/>
</dbReference>
<evidence type="ECO:0000256" key="1">
    <source>
        <dbReference type="ARBA" id="ARBA00004496"/>
    </source>
</evidence>
<dbReference type="PANTHER" id="PTHR43445:SF3">
    <property type="entry name" value="UDP-N-ACETYLMURAMATE--L-ALANINE LIGASE"/>
    <property type="match status" value="1"/>
</dbReference>
<evidence type="ECO:0000256" key="13">
    <source>
        <dbReference type="ARBA" id="ARBA00047833"/>
    </source>
</evidence>
<dbReference type="GO" id="GO:0071555">
    <property type="term" value="P:cell wall organization"/>
    <property type="evidence" value="ECO:0007669"/>
    <property type="project" value="UniProtKB-KW"/>
</dbReference>
<evidence type="ECO:0000256" key="2">
    <source>
        <dbReference type="ARBA" id="ARBA00004752"/>
    </source>
</evidence>
<dbReference type="FunFam" id="3.40.1190.10:FF:000001">
    <property type="entry name" value="UDP-N-acetylmuramate--L-alanine ligase"/>
    <property type="match status" value="1"/>
</dbReference>
<evidence type="ECO:0000256" key="14">
    <source>
        <dbReference type="HAMAP-Rule" id="MF_00046"/>
    </source>
</evidence>
<keyword evidence="10 14" id="KW-0573">Peptidoglycan synthesis</keyword>
<dbReference type="GO" id="GO:0005524">
    <property type="term" value="F:ATP binding"/>
    <property type="evidence" value="ECO:0007669"/>
    <property type="project" value="UniProtKB-UniRule"/>
</dbReference>
<dbReference type="Gene3D" id="3.40.50.720">
    <property type="entry name" value="NAD(P)-binding Rossmann-like Domain"/>
    <property type="match status" value="1"/>
</dbReference>
<dbReference type="OrthoDB" id="9804126at2"/>
<keyword evidence="9 14" id="KW-0133">Cell shape</keyword>
<dbReference type="PANTHER" id="PTHR43445">
    <property type="entry name" value="UDP-N-ACETYLMURAMATE--L-ALANINE LIGASE-RELATED"/>
    <property type="match status" value="1"/>
</dbReference>
<dbReference type="InterPro" id="IPR000713">
    <property type="entry name" value="Mur_ligase_N"/>
</dbReference>
<comment type="similarity">
    <text evidence="14">Belongs to the MurCDEF family.</text>
</comment>
<dbReference type="InterPro" id="IPR005758">
    <property type="entry name" value="UDP-N-AcMur_Ala_ligase_MurC"/>
</dbReference>
<evidence type="ECO:0000259" key="16">
    <source>
        <dbReference type="Pfam" id="PF02875"/>
    </source>
</evidence>
<sequence>MSTTPIPQGHRFGGTANGPHGFGRVRSLHFVGVGGAGMGGIAEVLHNLGFEITGSDLRVNSIVERLQGLGVKINIGHDPQAVEKADAVVVSTAVGDDNPEVKEARRKRLPVVPRAEMLAELMRFRQGIAVAGTHGKTTTTSLLASCLAEGGLDPTFVIGGRLISAGAHARLGDGSYLLAEADESDASFLYLKPVMAVVTNIDADHLGTYGGDFAALKRTFVDFLHHLPFYGLAVMCLDDPEVMSLCEDLGRPILTYGFNTQADFRADQVAPNGRRTGFTVHEPDGSSFAVELNLPGRHNVLNALAAIALARELGVGKQAICAALRDFQGIGRRFQHHGELQLDAGRAVLVDDYAHHPREIEATLQAARDAWPDGRLVVIFQPHRYSRTRDLFDDFARVLAKTDVLILTEVYAAGEPQRAGADGRSLATAVRDRGAVKPIFAPTLDEVPDLLAGLLSPDDVVMTLGAGSIGTMPQKIKARLVGRGGEG</sequence>
<keyword evidence="7 14" id="KW-0547">Nucleotide-binding</keyword>
<evidence type="ECO:0000256" key="8">
    <source>
        <dbReference type="ARBA" id="ARBA00022840"/>
    </source>
</evidence>
<gene>
    <name evidence="14 18" type="primary">murC</name>
    <name evidence="18" type="ORF">HH1059_18220</name>
</gene>
<feature type="domain" description="Mur ligase central" evidence="17">
    <location>
        <begin position="130"/>
        <end position="310"/>
    </location>
</feature>
<feature type="domain" description="Mur ligase C-terminal" evidence="16">
    <location>
        <begin position="332"/>
        <end position="467"/>
    </location>
</feature>
<comment type="catalytic activity">
    <reaction evidence="13 14">
        <text>UDP-N-acetyl-alpha-D-muramate + L-alanine + ATP = UDP-N-acetyl-alpha-D-muramoyl-L-alanine + ADP + phosphate + H(+)</text>
        <dbReference type="Rhea" id="RHEA:23372"/>
        <dbReference type="ChEBI" id="CHEBI:15378"/>
        <dbReference type="ChEBI" id="CHEBI:30616"/>
        <dbReference type="ChEBI" id="CHEBI:43474"/>
        <dbReference type="ChEBI" id="CHEBI:57972"/>
        <dbReference type="ChEBI" id="CHEBI:70757"/>
        <dbReference type="ChEBI" id="CHEBI:83898"/>
        <dbReference type="ChEBI" id="CHEBI:456216"/>
        <dbReference type="EC" id="6.3.2.8"/>
    </reaction>
</comment>
<dbReference type="SUPFAM" id="SSF53244">
    <property type="entry name" value="MurD-like peptide ligases, peptide-binding domain"/>
    <property type="match status" value="1"/>
</dbReference>
<evidence type="ECO:0000313" key="19">
    <source>
        <dbReference type="Proteomes" id="UP000218890"/>
    </source>
</evidence>
<evidence type="ECO:0000256" key="11">
    <source>
        <dbReference type="ARBA" id="ARBA00023306"/>
    </source>
</evidence>
<dbReference type="GO" id="GO:0009252">
    <property type="term" value="P:peptidoglycan biosynthetic process"/>
    <property type="evidence" value="ECO:0007669"/>
    <property type="project" value="UniProtKB-UniRule"/>
</dbReference>
<dbReference type="Proteomes" id="UP000218890">
    <property type="component" value="Chromosome"/>
</dbReference>
<evidence type="ECO:0000256" key="7">
    <source>
        <dbReference type="ARBA" id="ARBA00022741"/>
    </source>
</evidence>
<dbReference type="GO" id="GO:0051301">
    <property type="term" value="P:cell division"/>
    <property type="evidence" value="ECO:0007669"/>
    <property type="project" value="UniProtKB-KW"/>
</dbReference>